<feature type="region of interest" description="Disordered" evidence="1">
    <location>
        <begin position="62"/>
        <end position="100"/>
    </location>
</feature>
<sequence length="100" mass="11344">MKAEIMWIIIGVILFFAVVIILGCSGFWGCRYWKQKNSAAKTDKKTKQNVLEKNIAETSVKQDKATEEMVEEKAKTIKDATEENKQSVPAKPKKAKHENC</sequence>
<proteinExistence type="predicted"/>
<evidence type="ECO:0000313" key="3">
    <source>
        <dbReference type="Proteomes" id="UP000887577"/>
    </source>
</evidence>
<evidence type="ECO:0000256" key="2">
    <source>
        <dbReference type="SAM" id="Phobius"/>
    </source>
</evidence>
<reference evidence="4" key="1">
    <citation type="submission" date="2022-11" db="UniProtKB">
        <authorList>
            <consortium name="WormBaseParasite"/>
        </authorList>
    </citation>
    <scope>IDENTIFICATION</scope>
</reference>
<feature type="compositionally biased region" description="Basic residues" evidence="1">
    <location>
        <begin position="91"/>
        <end position="100"/>
    </location>
</feature>
<keyword evidence="2" id="KW-0472">Membrane</keyword>
<keyword evidence="2" id="KW-0812">Transmembrane</keyword>
<dbReference type="WBParaSite" id="PSU_v2.g13937.t1">
    <property type="protein sequence ID" value="PSU_v2.g13937.t1"/>
    <property type="gene ID" value="PSU_v2.g13937"/>
</dbReference>
<dbReference type="PROSITE" id="PS51257">
    <property type="entry name" value="PROKAR_LIPOPROTEIN"/>
    <property type="match status" value="1"/>
</dbReference>
<evidence type="ECO:0000256" key="1">
    <source>
        <dbReference type="SAM" id="MobiDB-lite"/>
    </source>
</evidence>
<protein>
    <submittedName>
        <fullName evidence="4">Lipoprotein</fullName>
    </submittedName>
</protein>
<evidence type="ECO:0000313" key="4">
    <source>
        <dbReference type="WBParaSite" id="PSU_v2.g13937.t1"/>
    </source>
</evidence>
<organism evidence="3 4">
    <name type="scientific">Panagrolaimus superbus</name>
    <dbReference type="NCBI Taxonomy" id="310955"/>
    <lineage>
        <taxon>Eukaryota</taxon>
        <taxon>Metazoa</taxon>
        <taxon>Ecdysozoa</taxon>
        <taxon>Nematoda</taxon>
        <taxon>Chromadorea</taxon>
        <taxon>Rhabditida</taxon>
        <taxon>Tylenchina</taxon>
        <taxon>Panagrolaimomorpha</taxon>
        <taxon>Panagrolaimoidea</taxon>
        <taxon>Panagrolaimidae</taxon>
        <taxon>Panagrolaimus</taxon>
    </lineage>
</organism>
<dbReference type="Proteomes" id="UP000887577">
    <property type="component" value="Unplaced"/>
</dbReference>
<keyword evidence="2" id="KW-1133">Transmembrane helix</keyword>
<feature type="transmembrane region" description="Helical" evidence="2">
    <location>
        <begin position="6"/>
        <end position="28"/>
    </location>
</feature>
<accession>A0A914Y156</accession>
<dbReference type="AlphaFoldDB" id="A0A914Y156"/>
<keyword evidence="3" id="KW-1185">Reference proteome</keyword>
<feature type="compositionally biased region" description="Basic and acidic residues" evidence="1">
    <location>
        <begin position="62"/>
        <end position="85"/>
    </location>
</feature>
<name>A0A914Y156_9BILA</name>